<evidence type="ECO:0000313" key="6">
    <source>
        <dbReference type="Proteomes" id="UP000463939"/>
    </source>
</evidence>
<proteinExistence type="predicted"/>
<dbReference type="Pfam" id="PF12802">
    <property type="entry name" value="MarR_2"/>
    <property type="match status" value="1"/>
</dbReference>
<dbReference type="InterPro" id="IPR023187">
    <property type="entry name" value="Tscrpt_reg_MarR-type_CS"/>
</dbReference>
<dbReference type="Proteomes" id="UP000463939">
    <property type="component" value="Chromosome"/>
</dbReference>
<keyword evidence="3" id="KW-0804">Transcription</keyword>
<evidence type="ECO:0000256" key="2">
    <source>
        <dbReference type="ARBA" id="ARBA00023125"/>
    </source>
</evidence>
<dbReference type="PANTHER" id="PTHR42756:SF1">
    <property type="entry name" value="TRANSCRIPTIONAL REPRESSOR OF EMRAB OPERON"/>
    <property type="match status" value="1"/>
</dbReference>
<evidence type="ECO:0000256" key="3">
    <source>
        <dbReference type="ARBA" id="ARBA00023163"/>
    </source>
</evidence>
<sequence length="146" mass="16506">MKFNRPFLPLIRELARSFQAFEAYSSQDIRSMGLTGCQFDIIATLGNTAGMSFRELGEKTLITKGTLTGVVQRLEEKGLVQRNDAVHDGRSQIVQLTEVGEATFNDIFPHHLDYLDKVFSVLNIEEIQQMQATLQKIHSLFDKEAT</sequence>
<evidence type="ECO:0000259" key="4">
    <source>
        <dbReference type="PROSITE" id="PS50995"/>
    </source>
</evidence>
<accession>A0A809RHI0</accession>
<dbReference type="KEGG" id="sniv:SFSGTM_17130"/>
<dbReference type="Gene3D" id="1.10.10.10">
    <property type="entry name" value="Winged helix-like DNA-binding domain superfamily/Winged helix DNA-binding domain"/>
    <property type="match status" value="1"/>
</dbReference>
<keyword evidence="1" id="KW-0805">Transcription regulation</keyword>
<dbReference type="InterPro" id="IPR036388">
    <property type="entry name" value="WH-like_DNA-bd_sf"/>
</dbReference>
<organism evidence="5 6">
    <name type="scientific">Sulfuriferula nivalis</name>
    <dbReference type="NCBI Taxonomy" id="2675298"/>
    <lineage>
        <taxon>Bacteria</taxon>
        <taxon>Pseudomonadati</taxon>
        <taxon>Pseudomonadota</taxon>
        <taxon>Betaproteobacteria</taxon>
        <taxon>Nitrosomonadales</taxon>
        <taxon>Sulfuricellaceae</taxon>
        <taxon>Sulfuriferula</taxon>
    </lineage>
</organism>
<dbReference type="EMBL" id="AP021881">
    <property type="protein sequence ID" value="BBP01005.1"/>
    <property type="molecule type" value="Genomic_DNA"/>
</dbReference>
<reference evidence="6" key="1">
    <citation type="submission" date="2019-11" db="EMBL/GenBank/DDBJ databases">
        <title>Isolation and characterization of a novel species in the genus Sulfuriferula.</title>
        <authorList>
            <person name="Mochizuki J."/>
            <person name="Kojima H."/>
            <person name="Fukui M."/>
        </authorList>
    </citation>
    <scope>NUCLEOTIDE SEQUENCE [LARGE SCALE GENOMIC DNA]</scope>
    <source>
        <strain evidence="6">SGTM</strain>
    </source>
</reference>
<dbReference type="SUPFAM" id="SSF46785">
    <property type="entry name" value="Winged helix' DNA-binding domain"/>
    <property type="match status" value="1"/>
</dbReference>
<dbReference type="SMART" id="SM00347">
    <property type="entry name" value="HTH_MARR"/>
    <property type="match status" value="1"/>
</dbReference>
<dbReference type="PROSITE" id="PS50995">
    <property type="entry name" value="HTH_MARR_2"/>
    <property type="match status" value="1"/>
</dbReference>
<dbReference type="GO" id="GO:0003700">
    <property type="term" value="F:DNA-binding transcription factor activity"/>
    <property type="evidence" value="ECO:0007669"/>
    <property type="project" value="InterPro"/>
</dbReference>
<gene>
    <name evidence="5" type="ORF">SFSGTM_17130</name>
</gene>
<keyword evidence="6" id="KW-1185">Reference proteome</keyword>
<dbReference type="PRINTS" id="PR00598">
    <property type="entry name" value="HTHMARR"/>
</dbReference>
<evidence type="ECO:0000256" key="1">
    <source>
        <dbReference type="ARBA" id="ARBA00023015"/>
    </source>
</evidence>
<evidence type="ECO:0000313" key="5">
    <source>
        <dbReference type="EMBL" id="BBP01005.1"/>
    </source>
</evidence>
<feature type="domain" description="HTH marR-type" evidence="4">
    <location>
        <begin position="7"/>
        <end position="139"/>
    </location>
</feature>
<keyword evidence="2" id="KW-0238">DNA-binding</keyword>
<dbReference type="GO" id="GO:0003677">
    <property type="term" value="F:DNA binding"/>
    <property type="evidence" value="ECO:0007669"/>
    <property type="project" value="UniProtKB-KW"/>
</dbReference>
<dbReference type="PROSITE" id="PS01117">
    <property type="entry name" value="HTH_MARR_1"/>
    <property type="match status" value="1"/>
</dbReference>
<protein>
    <submittedName>
        <fullName evidence="5">MarR family transcriptional regulator</fullName>
    </submittedName>
</protein>
<dbReference type="PANTHER" id="PTHR42756">
    <property type="entry name" value="TRANSCRIPTIONAL REGULATOR, MARR"/>
    <property type="match status" value="1"/>
</dbReference>
<name>A0A809RHI0_9PROT</name>
<dbReference type="AlphaFoldDB" id="A0A809RHI0"/>
<dbReference type="InterPro" id="IPR000835">
    <property type="entry name" value="HTH_MarR-typ"/>
</dbReference>
<dbReference type="InterPro" id="IPR036390">
    <property type="entry name" value="WH_DNA-bd_sf"/>
</dbReference>